<dbReference type="Gene3D" id="1.20.1250.20">
    <property type="entry name" value="MFS general substrate transporter like domains"/>
    <property type="match status" value="1"/>
</dbReference>
<keyword evidence="2" id="KW-1003">Cell membrane</keyword>
<feature type="transmembrane region" description="Helical" evidence="7">
    <location>
        <begin position="401"/>
        <end position="419"/>
    </location>
</feature>
<keyword evidence="4 7" id="KW-1133">Transmembrane helix</keyword>
<feature type="region of interest" description="Disordered" evidence="6">
    <location>
        <begin position="1"/>
        <end position="26"/>
    </location>
</feature>
<dbReference type="InterPro" id="IPR020846">
    <property type="entry name" value="MFS_dom"/>
</dbReference>
<feature type="transmembrane region" description="Helical" evidence="7">
    <location>
        <begin position="97"/>
        <end position="115"/>
    </location>
</feature>
<dbReference type="Proteomes" id="UP000195787">
    <property type="component" value="Unassembled WGS sequence"/>
</dbReference>
<feature type="compositionally biased region" description="Polar residues" evidence="6">
    <location>
        <begin position="1"/>
        <end position="18"/>
    </location>
</feature>
<evidence type="ECO:0000256" key="4">
    <source>
        <dbReference type="ARBA" id="ARBA00022989"/>
    </source>
</evidence>
<keyword evidence="5 7" id="KW-0472">Membrane</keyword>
<evidence type="ECO:0000313" key="9">
    <source>
        <dbReference type="EMBL" id="SJM64414.1"/>
    </source>
</evidence>
<feature type="transmembrane region" description="Helical" evidence="7">
    <location>
        <begin position="239"/>
        <end position="262"/>
    </location>
</feature>
<evidence type="ECO:0000256" key="7">
    <source>
        <dbReference type="SAM" id="Phobius"/>
    </source>
</evidence>
<protein>
    <submittedName>
        <fullName evidence="9">Major facilitator superfamily MFS_1</fullName>
    </submittedName>
</protein>
<feature type="transmembrane region" description="Helical" evidence="7">
    <location>
        <begin position="122"/>
        <end position="141"/>
    </location>
</feature>
<dbReference type="GeneID" id="303173500"/>
<evidence type="ECO:0000313" key="10">
    <source>
        <dbReference type="Proteomes" id="UP000195787"/>
    </source>
</evidence>
<dbReference type="PANTHER" id="PTHR23513:SF6">
    <property type="entry name" value="MAJOR FACILITATOR SUPERFAMILY ASSOCIATED DOMAIN-CONTAINING PROTEIN"/>
    <property type="match status" value="1"/>
</dbReference>
<dbReference type="RefSeq" id="WP_086992370.1">
    <property type="nucleotide sequence ID" value="NZ_FUHU01000041.1"/>
</dbReference>
<dbReference type="PANTHER" id="PTHR23513">
    <property type="entry name" value="INTEGRAL MEMBRANE EFFLUX PROTEIN-RELATED"/>
    <property type="match status" value="1"/>
</dbReference>
<comment type="subcellular location">
    <subcellularLocation>
        <location evidence="1">Cell membrane</location>
        <topology evidence="1">Multi-pass membrane protein</topology>
    </subcellularLocation>
</comment>
<dbReference type="EMBL" id="FUHU01000041">
    <property type="protein sequence ID" value="SJM64414.1"/>
    <property type="molecule type" value="Genomic_DNA"/>
</dbReference>
<dbReference type="OrthoDB" id="3460055at2"/>
<dbReference type="InterPro" id="IPR011701">
    <property type="entry name" value="MFS"/>
</dbReference>
<dbReference type="PROSITE" id="PS50850">
    <property type="entry name" value="MFS"/>
    <property type="match status" value="1"/>
</dbReference>
<feature type="transmembrane region" description="Helical" evidence="7">
    <location>
        <begin position="274"/>
        <end position="295"/>
    </location>
</feature>
<dbReference type="GO" id="GO:0022857">
    <property type="term" value="F:transmembrane transporter activity"/>
    <property type="evidence" value="ECO:0007669"/>
    <property type="project" value="InterPro"/>
</dbReference>
<evidence type="ECO:0000256" key="5">
    <source>
        <dbReference type="ARBA" id="ARBA00023136"/>
    </source>
</evidence>
<evidence type="ECO:0000256" key="6">
    <source>
        <dbReference type="SAM" id="MobiDB-lite"/>
    </source>
</evidence>
<dbReference type="SUPFAM" id="SSF103473">
    <property type="entry name" value="MFS general substrate transporter"/>
    <property type="match status" value="1"/>
</dbReference>
<feature type="transmembrane region" description="Helical" evidence="7">
    <location>
        <begin position="38"/>
        <end position="58"/>
    </location>
</feature>
<accession>A0A1R4G892</accession>
<dbReference type="InterPro" id="IPR036259">
    <property type="entry name" value="MFS_trans_sf"/>
</dbReference>
<feature type="transmembrane region" description="Helical" evidence="7">
    <location>
        <begin position="65"/>
        <end position="85"/>
    </location>
</feature>
<feature type="transmembrane region" description="Helical" evidence="7">
    <location>
        <begin position="304"/>
        <end position="325"/>
    </location>
</feature>
<gene>
    <name evidence="9" type="ORF">CZ674_09790</name>
</gene>
<feature type="transmembrane region" description="Helical" evidence="7">
    <location>
        <begin position="376"/>
        <end position="395"/>
    </location>
</feature>
<evidence type="ECO:0000256" key="1">
    <source>
        <dbReference type="ARBA" id="ARBA00004651"/>
    </source>
</evidence>
<keyword evidence="10" id="KW-1185">Reference proteome</keyword>
<organism evidence="9 10">
    <name type="scientific">Agrococcus casei LMG 22410</name>
    <dbReference type="NCBI Taxonomy" id="1255656"/>
    <lineage>
        <taxon>Bacteria</taxon>
        <taxon>Bacillati</taxon>
        <taxon>Actinomycetota</taxon>
        <taxon>Actinomycetes</taxon>
        <taxon>Micrococcales</taxon>
        <taxon>Microbacteriaceae</taxon>
        <taxon>Agrococcus</taxon>
    </lineage>
</organism>
<dbReference type="Pfam" id="PF07690">
    <property type="entry name" value="MFS_1"/>
    <property type="match status" value="1"/>
</dbReference>
<reference evidence="9 10" key="1">
    <citation type="submission" date="2017-02" db="EMBL/GenBank/DDBJ databases">
        <authorList>
            <person name="Peterson S.W."/>
        </authorList>
    </citation>
    <scope>NUCLEOTIDE SEQUENCE [LARGE SCALE GENOMIC DNA]</scope>
    <source>
        <strain evidence="9 10">LMG 22410</strain>
    </source>
</reference>
<evidence type="ECO:0000256" key="2">
    <source>
        <dbReference type="ARBA" id="ARBA00022475"/>
    </source>
</evidence>
<keyword evidence="3 7" id="KW-0812">Transmembrane</keyword>
<dbReference type="GO" id="GO:0005886">
    <property type="term" value="C:plasma membrane"/>
    <property type="evidence" value="ECO:0007669"/>
    <property type="project" value="UniProtKB-SubCell"/>
</dbReference>
<feature type="domain" description="Major facilitator superfamily (MFS) profile" evidence="8">
    <location>
        <begin position="235"/>
        <end position="433"/>
    </location>
</feature>
<dbReference type="CDD" id="cd06173">
    <property type="entry name" value="MFS_MefA_like"/>
    <property type="match status" value="1"/>
</dbReference>
<feature type="transmembrane region" description="Helical" evidence="7">
    <location>
        <begin position="331"/>
        <end position="355"/>
    </location>
</feature>
<evidence type="ECO:0000256" key="3">
    <source>
        <dbReference type="ARBA" id="ARBA00022692"/>
    </source>
</evidence>
<feature type="transmembrane region" description="Helical" evidence="7">
    <location>
        <begin position="179"/>
        <end position="207"/>
    </location>
</feature>
<sequence length="433" mass="45229">MSPQPESSAKGQLRTGQLRTGPFRTGPLSLPPFRRLTGAWVSMNLADSALFLMLAVWVKDLTGNDAAAGSVFIFLGLPALVAPLAGRLADAMSRRTLLITGNGTVALVVLLLLFVRGPEDLWLIYAITLIYGAAQYLIGAAQSGLLRDILPDEHIAPANGLFTTIDQGLRILTPLLGTMLYVAFGATAVIALTTVCFGIAALVLLTVKVTETAPAGKTDTYAGIWSGFRLLLTDTSLRLIMIVLAAAFGITGLLNIMVFPLIEQGLGLDPEMLGPISTVQGIGAVVGGLTAAALIKRFDEQRTVAFGVTALALCLVGATAVVIMLPTGSPLALVLVAAAWMLGGFGISWSVVGAVTLRMRVTPPHVQGRTSAAMNMMLNVPQTAVSIVGAGLILFVDFRVLLVVCAAVLVAGALSLSPWRRHQVKAAAETVQA</sequence>
<name>A0A1R4G892_9MICO</name>
<dbReference type="AlphaFoldDB" id="A0A1R4G892"/>
<evidence type="ECO:0000259" key="8">
    <source>
        <dbReference type="PROSITE" id="PS50850"/>
    </source>
</evidence>
<proteinExistence type="predicted"/>